<keyword evidence="11" id="KW-1185">Reference proteome</keyword>
<evidence type="ECO:0000256" key="5">
    <source>
        <dbReference type="ARBA" id="ARBA00022777"/>
    </source>
</evidence>
<keyword evidence="5 10" id="KW-0418">Kinase</keyword>
<keyword evidence="3 10" id="KW-0808">Transferase</keyword>
<evidence type="ECO:0000256" key="4">
    <source>
        <dbReference type="ARBA" id="ARBA00022741"/>
    </source>
</evidence>
<evidence type="ECO:0000256" key="6">
    <source>
        <dbReference type="ARBA" id="ARBA00022840"/>
    </source>
</evidence>
<sequence length="516" mass="51399">MMLGERYRLDMPLGRGGMGEVWMAVDERLNRPVAVKLLTESAMGDDRSAARFRREARTAARLNHPRIVTVYDFGVSDGRCFLAMELVNGSSLAHELRRRGPLGPSRVAALAAQTAEGLAEAHRLGVVHRDVKPSNLLLDEDGMVKVADFGVARCPGAETTTYTTGTGLITGTSLYLAPEAALGGTAGAAADVYALGCALYELLTGKPPFTGEHPVAVLCQHVETVPVSPCSRCPDLPDAFGDIVLSMLAKRPEDRPDALEVAAWFGEVAATGRTGAAAGWTGSATGRTGATGGRTSAAAGREVAAVGRTAAAAARPVTGERSAPGRKGAAGRPAAPVARTVGTPGAAGAEAAPARRGPVVVGAVATAAVLVAAVAVLTAPRTDGTPHSTAPGTGPRSAASAPAAEPGAGPRGRGEDAGAGGRTSTSPRSVPKGSLSSPTAAAATAGRPGTATRPSHDPTTAPAKTPPPATGTPSPSSSASTGPSTPPSSTSPSPSTTASTPTATAGAAADRGGRKV</sequence>
<evidence type="ECO:0000256" key="1">
    <source>
        <dbReference type="ARBA" id="ARBA00012513"/>
    </source>
</evidence>
<keyword evidence="6 7" id="KW-0067">ATP-binding</keyword>
<proteinExistence type="predicted"/>
<feature type="compositionally biased region" description="Low complexity" evidence="8">
    <location>
        <begin position="390"/>
        <end position="408"/>
    </location>
</feature>
<evidence type="ECO:0000313" key="11">
    <source>
        <dbReference type="Proteomes" id="UP001156398"/>
    </source>
</evidence>
<dbReference type="Pfam" id="PF00069">
    <property type="entry name" value="Pkinase"/>
    <property type="match status" value="1"/>
</dbReference>
<reference evidence="10 11" key="1">
    <citation type="submission" date="2023-05" db="EMBL/GenBank/DDBJ databases">
        <title>Streptantibioticus silvisoli sp. nov., acidotolerant actinomycetes 1 from pine litter.</title>
        <authorList>
            <person name="Swiecimska M."/>
            <person name="Golinska P."/>
            <person name="Sangal V."/>
            <person name="Wachnowicz B."/>
            <person name="Goodfellow M."/>
        </authorList>
    </citation>
    <scope>NUCLEOTIDE SEQUENCE [LARGE SCALE GENOMIC DNA]</scope>
    <source>
        <strain evidence="10 11">SL54</strain>
    </source>
</reference>
<evidence type="ECO:0000256" key="2">
    <source>
        <dbReference type="ARBA" id="ARBA00022527"/>
    </source>
</evidence>
<comment type="caution">
    <text evidence="10">The sequence shown here is derived from an EMBL/GenBank/DDBJ whole genome shotgun (WGS) entry which is preliminary data.</text>
</comment>
<dbReference type="EC" id="2.7.11.1" evidence="1"/>
<dbReference type="SMART" id="SM00220">
    <property type="entry name" value="S_TKc"/>
    <property type="match status" value="1"/>
</dbReference>
<dbReference type="EMBL" id="JAAGKO020000034">
    <property type="protein sequence ID" value="MDI5965380.1"/>
    <property type="molecule type" value="Genomic_DNA"/>
</dbReference>
<dbReference type="PROSITE" id="PS00107">
    <property type="entry name" value="PROTEIN_KINASE_ATP"/>
    <property type="match status" value="1"/>
</dbReference>
<gene>
    <name evidence="10" type="ORF">POF43_022075</name>
</gene>
<organism evidence="10 11">
    <name type="scientific">Streptantibioticus silvisoli</name>
    <dbReference type="NCBI Taxonomy" id="2705255"/>
    <lineage>
        <taxon>Bacteria</taxon>
        <taxon>Bacillati</taxon>
        <taxon>Actinomycetota</taxon>
        <taxon>Actinomycetes</taxon>
        <taxon>Kitasatosporales</taxon>
        <taxon>Streptomycetaceae</taxon>
        <taxon>Streptantibioticus</taxon>
    </lineage>
</organism>
<dbReference type="PANTHER" id="PTHR43289:SF6">
    <property type="entry name" value="SERINE_THREONINE-PROTEIN KINASE NEKL-3"/>
    <property type="match status" value="1"/>
</dbReference>
<feature type="region of interest" description="Disordered" evidence="8">
    <location>
        <begin position="381"/>
        <end position="516"/>
    </location>
</feature>
<dbReference type="InterPro" id="IPR017441">
    <property type="entry name" value="Protein_kinase_ATP_BS"/>
</dbReference>
<name>A0ABT6W4T2_9ACTN</name>
<feature type="compositionally biased region" description="Low complexity" evidence="8">
    <location>
        <begin position="471"/>
        <end position="509"/>
    </location>
</feature>
<dbReference type="SUPFAM" id="SSF56112">
    <property type="entry name" value="Protein kinase-like (PK-like)"/>
    <property type="match status" value="1"/>
</dbReference>
<feature type="binding site" evidence="7">
    <location>
        <position position="36"/>
    </location>
    <ligand>
        <name>ATP</name>
        <dbReference type="ChEBI" id="CHEBI:30616"/>
    </ligand>
</feature>
<feature type="compositionally biased region" description="Low complexity" evidence="8">
    <location>
        <begin position="438"/>
        <end position="463"/>
    </location>
</feature>
<feature type="region of interest" description="Disordered" evidence="8">
    <location>
        <begin position="310"/>
        <end position="356"/>
    </location>
</feature>
<dbReference type="PROSITE" id="PS50011">
    <property type="entry name" value="PROTEIN_KINASE_DOM"/>
    <property type="match status" value="1"/>
</dbReference>
<protein>
    <recommendedName>
        <fullName evidence="1">non-specific serine/threonine protein kinase</fullName>
        <ecNumber evidence="1">2.7.11.1</ecNumber>
    </recommendedName>
</protein>
<dbReference type="PROSITE" id="PS00108">
    <property type="entry name" value="PROTEIN_KINASE_ST"/>
    <property type="match status" value="1"/>
</dbReference>
<dbReference type="Proteomes" id="UP001156398">
    <property type="component" value="Unassembled WGS sequence"/>
</dbReference>
<dbReference type="PANTHER" id="PTHR43289">
    <property type="entry name" value="MITOGEN-ACTIVATED PROTEIN KINASE KINASE KINASE 20-RELATED"/>
    <property type="match status" value="1"/>
</dbReference>
<dbReference type="InterPro" id="IPR000719">
    <property type="entry name" value="Prot_kinase_dom"/>
</dbReference>
<dbReference type="CDD" id="cd14014">
    <property type="entry name" value="STKc_PknB_like"/>
    <property type="match status" value="1"/>
</dbReference>
<keyword evidence="4 7" id="KW-0547">Nucleotide-binding</keyword>
<evidence type="ECO:0000256" key="3">
    <source>
        <dbReference type="ARBA" id="ARBA00022679"/>
    </source>
</evidence>
<evidence type="ECO:0000259" key="9">
    <source>
        <dbReference type="PROSITE" id="PS50011"/>
    </source>
</evidence>
<feature type="domain" description="Protein kinase" evidence="9">
    <location>
        <begin position="7"/>
        <end position="265"/>
    </location>
</feature>
<evidence type="ECO:0000256" key="7">
    <source>
        <dbReference type="PROSITE-ProRule" id="PRU10141"/>
    </source>
</evidence>
<dbReference type="Gene3D" id="3.30.200.20">
    <property type="entry name" value="Phosphorylase Kinase, domain 1"/>
    <property type="match status" value="1"/>
</dbReference>
<dbReference type="GO" id="GO:0004674">
    <property type="term" value="F:protein serine/threonine kinase activity"/>
    <property type="evidence" value="ECO:0007669"/>
    <property type="project" value="UniProtKB-EC"/>
</dbReference>
<keyword evidence="2" id="KW-0723">Serine/threonine-protein kinase</keyword>
<accession>A0ABT6W4T2</accession>
<evidence type="ECO:0000313" key="10">
    <source>
        <dbReference type="EMBL" id="MDI5965380.1"/>
    </source>
</evidence>
<dbReference type="Gene3D" id="1.10.510.10">
    <property type="entry name" value="Transferase(Phosphotransferase) domain 1"/>
    <property type="match status" value="1"/>
</dbReference>
<dbReference type="RefSeq" id="WP_282704708.1">
    <property type="nucleotide sequence ID" value="NZ_JAAGKO020000034.1"/>
</dbReference>
<dbReference type="InterPro" id="IPR011009">
    <property type="entry name" value="Kinase-like_dom_sf"/>
</dbReference>
<dbReference type="InterPro" id="IPR008271">
    <property type="entry name" value="Ser/Thr_kinase_AS"/>
</dbReference>
<evidence type="ECO:0000256" key="8">
    <source>
        <dbReference type="SAM" id="MobiDB-lite"/>
    </source>
</evidence>